<dbReference type="Proteomes" id="UP001155587">
    <property type="component" value="Unassembled WGS sequence"/>
</dbReference>
<comment type="caution">
    <text evidence="1">The sequence shown here is derived from an EMBL/GenBank/DDBJ whole genome shotgun (WGS) entry which is preliminary data.</text>
</comment>
<dbReference type="GO" id="GO:0036524">
    <property type="term" value="F:protein deglycase activity"/>
    <property type="evidence" value="ECO:0007669"/>
    <property type="project" value="UniProtKB-EC"/>
</dbReference>
<dbReference type="GO" id="GO:0019172">
    <property type="term" value="F:glyoxalase III activity"/>
    <property type="evidence" value="ECO:0007669"/>
    <property type="project" value="TreeGrafter"/>
</dbReference>
<reference evidence="1" key="1">
    <citation type="submission" date="2022-02" db="EMBL/GenBank/DDBJ databases">
        <title>Vibrio sp. nov, a new bacterium isolated from seawater.</title>
        <authorList>
            <person name="Yuan Y."/>
        </authorList>
    </citation>
    <scope>NUCLEOTIDE SEQUENCE</scope>
    <source>
        <strain evidence="1">ZSDZ65</strain>
    </source>
</reference>
<evidence type="ECO:0000313" key="1">
    <source>
        <dbReference type="EMBL" id="MCW8344792.1"/>
    </source>
</evidence>
<dbReference type="PANTHER" id="PTHR48094">
    <property type="entry name" value="PROTEIN/NUCLEIC ACID DEGLYCASE DJ-1-RELATED"/>
    <property type="match status" value="1"/>
</dbReference>
<name>A0A9X3CK14_9VIBR</name>
<dbReference type="InterPro" id="IPR029062">
    <property type="entry name" value="Class_I_gatase-like"/>
</dbReference>
<dbReference type="NCBIfam" id="NF003168">
    <property type="entry name" value="PRK04155.1"/>
    <property type="match status" value="1"/>
</dbReference>
<keyword evidence="2" id="KW-1185">Reference proteome</keyword>
<dbReference type="EC" id="3.5.1.124" evidence="1"/>
<keyword evidence="1" id="KW-0378">Hydrolase</keyword>
<dbReference type="RefSeq" id="WP_265673261.1">
    <property type="nucleotide sequence ID" value="NZ_JAKRRY010000002.1"/>
</dbReference>
<organism evidence="1 2">
    <name type="scientific">Vibrio qingdaonensis</name>
    <dbReference type="NCBI Taxonomy" id="2829491"/>
    <lineage>
        <taxon>Bacteria</taxon>
        <taxon>Pseudomonadati</taxon>
        <taxon>Pseudomonadota</taxon>
        <taxon>Gammaproteobacteria</taxon>
        <taxon>Vibrionales</taxon>
        <taxon>Vibrionaceae</taxon>
        <taxon>Vibrio</taxon>
    </lineage>
</organism>
<proteinExistence type="predicted"/>
<dbReference type="AlphaFoldDB" id="A0A9X3CK14"/>
<accession>A0A9X3CK14</accession>
<dbReference type="GO" id="GO:0019243">
    <property type="term" value="P:methylglyoxal catabolic process to D-lactate via S-lactoyl-glutathione"/>
    <property type="evidence" value="ECO:0007669"/>
    <property type="project" value="TreeGrafter"/>
</dbReference>
<evidence type="ECO:0000313" key="2">
    <source>
        <dbReference type="Proteomes" id="UP001155587"/>
    </source>
</evidence>
<gene>
    <name evidence="1" type="primary">hchA</name>
    <name evidence="1" type="ORF">MD535_01975</name>
</gene>
<dbReference type="PANTHER" id="PTHR48094:SF20">
    <property type="entry name" value="PROTEIN_NUCLEIC ACID DEGLYCASE 1"/>
    <property type="match status" value="1"/>
</dbReference>
<protein>
    <submittedName>
        <fullName evidence="1">Protein deglycase HchA</fullName>
        <ecNumber evidence="1">3.5.1.124</ecNumber>
    </submittedName>
</protein>
<dbReference type="GO" id="GO:0005737">
    <property type="term" value="C:cytoplasm"/>
    <property type="evidence" value="ECO:0007669"/>
    <property type="project" value="TreeGrafter"/>
</dbReference>
<dbReference type="Gene3D" id="3.40.50.880">
    <property type="match status" value="1"/>
</dbReference>
<dbReference type="EMBL" id="JAKRRY010000002">
    <property type="protein sequence ID" value="MCW8344792.1"/>
    <property type="molecule type" value="Genomic_DNA"/>
</dbReference>
<dbReference type="InterPro" id="IPR050325">
    <property type="entry name" value="Prot/Nucl_acid_deglycase"/>
</dbReference>
<sequence>MLRNLLGLAPKLELDGSYSPSRVALKLATAEKTDYKEVVYTPVVGSKRKILVLATEQKNMKMKNGKLFSTGNHPVETLVPMLHLRNAGYEFEISTPNGHPAIIEMWAFPQKDHHVNAIYTEYKEHFENPTNLNTLVTNGLNAEDYAAVFIPGGHGAMLGLPSDQFVGMVLNWAHNNDVFTISICHGPAAFLSTRESGSEFLYQGYKMAVFPDSVDAQTPIIGYLPGKMPWGLSETLKELGVMLVNSKADNTVCRDRLLVTGASPLAADALGKLAVETLASARTRALK</sequence>
<dbReference type="SUPFAM" id="SSF52317">
    <property type="entry name" value="Class I glutamine amidotransferase-like"/>
    <property type="match status" value="1"/>
</dbReference>